<keyword evidence="6" id="KW-0325">Glycoprotein</keyword>
<dbReference type="SMART" id="SM01411">
    <property type="entry name" value="Ephrin_rec_like"/>
    <property type="match status" value="1"/>
</dbReference>
<dbReference type="EMBL" id="CAUYUJ010003450">
    <property type="protein sequence ID" value="CAK0805413.1"/>
    <property type="molecule type" value="Genomic_DNA"/>
</dbReference>
<dbReference type="Gene3D" id="2.10.50.10">
    <property type="entry name" value="Tumor Necrosis Factor Receptor, subunit A, domain 2"/>
    <property type="match status" value="1"/>
</dbReference>
<evidence type="ECO:0000256" key="8">
    <source>
        <dbReference type="SAM" id="SignalP"/>
    </source>
</evidence>
<feature type="domain" description="Receptor ligand binding region" evidence="9">
    <location>
        <begin position="65"/>
        <end position="338"/>
    </location>
</feature>
<evidence type="ECO:0000313" key="11">
    <source>
        <dbReference type="EMBL" id="CAK0805413.1"/>
    </source>
</evidence>
<evidence type="ECO:0000259" key="10">
    <source>
        <dbReference type="Pfam" id="PF07699"/>
    </source>
</evidence>
<keyword evidence="2" id="KW-0812">Transmembrane</keyword>
<evidence type="ECO:0000256" key="6">
    <source>
        <dbReference type="ARBA" id="ARBA00023180"/>
    </source>
</evidence>
<keyword evidence="8" id="KW-0732">Signal</keyword>
<evidence type="ECO:0000256" key="2">
    <source>
        <dbReference type="ARBA" id="ARBA00022692"/>
    </source>
</evidence>
<comment type="caution">
    <text evidence="11">The sequence shown here is derived from an EMBL/GenBank/DDBJ whole genome shotgun (WGS) entry which is preliminary data.</text>
</comment>
<dbReference type="InterPro" id="IPR001828">
    <property type="entry name" value="ANF_lig-bd_rcpt"/>
</dbReference>
<feature type="signal peptide" evidence="8">
    <location>
        <begin position="1"/>
        <end position="22"/>
    </location>
</feature>
<feature type="compositionally biased region" description="Basic residues" evidence="7">
    <location>
        <begin position="394"/>
        <end position="408"/>
    </location>
</feature>
<accession>A0ABN9QHB2</accession>
<dbReference type="InterPro" id="IPR000337">
    <property type="entry name" value="GPCR_3"/>
</dbReference>
<dbReference type="PANTHER" id="PTHR24060">
    <property type="entry name" value="METABOTROPIC GLUTAMATE RECEPTOR"/>
    <property type="match status" value="1"/>
</dbReference>
<feature type="domain" description="Tyrosine-protein kinase ephrin type A/B receptor-like" evidence="10">
    <location>
        <begin position="545"/>
        <end position="581"/>
    </location>
</feature>
<gene>
    <name evidence="11" type="ORF">PCOR1329_LOCUS11923</name>
</gene>
<dbReference type="SUPFAM" id="SSF53822">
    <property type="entry name" value="Periplasmic binding protein-like I"/>
    <property type="match status" value="1"/>
</dbReference>
<dbReference type="InterPro" id="IPR009030">
    <property type="entry name" value="Growth_fac_rcpt_cys_sf"/>
</dbReference>
<sequence length="712" mass="75840">MGFAAWRLFVACTATKFATADASDGSWRKEYPPWGEIGVPTEGAPVVWLPLIGPFTNHGCFPSRYMSMRIAVSHVNRRDGTFCPAIASLASDFELQYGIKDTGSSGIGAASAVLDFFSNSTVKSMIKVFLGPNGSGASKASSTILSVFGIPQISWASTNADLSNKVQFPQYFRTVSPDSLVMKVLSGLISSLGFTSVNVLYFDAPFQSGQAADFTSSAESEFGMQVTKYSIPNSGEGGVAVSDRNRPMMNKALEAVRVSDCRVVVAFCIYEEAWDLFSAAFDYDLVNGDGWVWFGADGLAGNQLIGDVTRVYAFVGAIYVAASSQGPRFEDYVAKWAEDMPSTLTPEFSEMDLCLDHRRSGSPPAVCDGNPEFKGQMGPRRPQRDPALQGLHRAGIRRGGHAGGRRRQAPREARGAPGRAHPRGPDWLSEMRRLSEPNQSFDCLSGELTYNEDQEPHPAHGLLQLAERVTRGEPRGPVEPHQRLRLADRAGEIQWPGGARAVIQDAAHPPSLPSGALPECGADEYYSTAEQQCTPECLAGEEPDEAGACRACAAGTFKPSAGQRACQNCTAGRVAAASGSRLCSECGPGTFQGAEGQEESARSAPRAPSRPRRRAPRASPAPRGPAPPRRGRRAASRASWGTTRRLPPWAFRVHQVPRGHHLGVDPGGGQAPVGAGGGRGGAVRLRLRGGHQESDGGGGCVSCGTKETTGVI</sequence>
<evidence type="ECO:0000256" key="7">
    <source>
        <dbReference type="SAM" id="MobiDB-lite"/>
    </source>
</evidence>
<protein>
    <recommendedName>
        <fullName evidence="13">Receptor ligand binding region domain-containing protein</fullName>
    </recommendedName>
</protein>
<comment type="subcellular location">
    <subcellularLocation>
        <location evidence="1">Membrane</location>
        <topology evidence="1">Multi-pass membrane protein</topology>
    </subcellularLocation>
</comment>
<feature type="region of interest" description="Disordered" evidence="7">
    <location>
        <begin position="364"/>
        <end position="426"/>
    </location>
</feature>
<evidence type="ECO:0000256" key="4">
    <source>
        <dbReference type="ARBA" id="ARBA00023136"/>
    </source>
</evidence>
<dbReference type="InterPro" id="IPR028082">
    <property type="entry name" value="Peripla_BP_I"/>
</dbReference>
<proteinExistence type="predicted"/>
<evidence type="ECO:0000256" key="5">
    <source>
        <dbReference type="ARBA" id="ARBA00023170"/>
    </source>
</evidence>
<keyword evidence="3" id="KW-1133">Transmembrane helix</keyword>
<evidence type="ECO:0000256" key="3">
    <source>
        <dbReference type="ARBA" id="ARBA00022989"/>
    </source>
</evidence>
<dbReference type="Proteomes" id="UP001189429">
    <property type="component" value="Unassembled WGS sequence"/>
</dbReference>
<reference evidence="11" key="1">
    <citation type="submission" date="2023-10" db="EMBL/GenBank/DDBJ databases">
        <authorList>
            <person name="Chen Y."/>
            <person name="Shah S."/>
            <person name="Dougan E. K."/>
            <person name="Thang M."/>
            <person name="Chan C."/>
        </authorList>
    </citation>
    <scope>NUCLEOTIDE SEQUENCE [LARGE SCALE GENOMIC DNA]</scope>
</reference>
<organism evidence="11 12">
    <name type="scientific">Prorocentrum cordatum</name>
    <dbReference type="NCBI Taxonomy" id="2364126"/>
    <lineage>
        <taxon>Eukaryota</taxon>
        <taxon>Sar</taxon>
        <taxon>Alveolata</taxon>
        <taxon>Dinophyceae</taxon>
        <taxon>Prorocentrales</taxon>
        <taxon>Prorocentraceae</taxon>
        <taxon>Prorocentrum</taxon>
    </lineage>
</organism>
<dbReference type="InterPro" id="IPR011641">
    <property type="entry name" value="Tyr-kin_ephrin_A/B_rcpt-like"/>
</dbReference>
<evidence type="ECO:0000256" key="1">
    <source>
        <dbReference type="ARBA" id="ARBA00004141"/>
    </source>
</evidence>
<evidence type="ECO:0000259" key="9">
    <source>
        <dbReference type="Pfam" id="PF01094"/>
    </source>
</evidence>
<feature type="region of interest" description="Disordered" evidence="7">
    <location>
        <begin position="591"/>
        <end position="643"/>
    </location>
</feature>
<keyword evidence="4" id="KW-0472">Membrane</keyword>
<keyword evidence="5" id="KW-0675">Receptor</keyword>
<dbReference type="SUPFAM" id="SSF57184">
    <property type="entry name" value="Growth factor receptor domain"/>
    <property type="match status" value="1"/>
</dbReference>
<feature type="chain" id="PRO_5047006136" description="Receptor ligand binding region domain-containing protein" evidence="8">
    <location>
        <begin position="23"/>
        <end position="712"/>
    </location>
</feature>
<dbReference type="Gene3D" id="3.40.50.2300">
    <property type="match status" value="2"/>
</dbReference>
<name>A0ABN9QHB2_9DINO</name>
<dbReference type="InterPro" id="IPR050726">
    <property type="entry name" value="mGluR"/>
</dbReference>
<evidence type="ECO:0008006" key="13">
    <source>
        <dbReference type="Google" id="ProtNLM"/>
    </source>
</evidence>
<keyword evidence="12" id="KW-1185">Reference proteome</keyword>
<dbReference type="Pfam" id="PF07699">
    <property type="entry name" value="Ephrin_rec_like"/>
    <property type="match status" value="1"/>
</dbReference>
<dbReference type="Pfam" id="PF01094">
    <property type="entry name" value="ANF_receptor"/>
    <property type="match status" value="1"/>
</dbReference>
<dbReference type="PRINTS" id="PR00248">
    <property type="entry name" value="GPCRMGR"/>
</dbReference>
<evidence type="ECO:0000313" key="12">
    <source>
        <dbReference type="Proteomes" id="UP001189429"/>
    </source>
</evidence>